<dbReference type="Proteomes" id="UP000078512">
    <property type="component" value="Unassembled WGS sequence"/>
</dbReference>
<protein>
    <submittedName>
        <fullName evidence="1">Uncharacterized protein</fullName>
    </submittedName>
</protein>
<dbReference type="AlphaFoldDB" id="A0A197JQC8"/>
<dbReference type="EMBL" id="KV442057">
    <property type="protein sequence ID" value="OAQ27380.1"/>
    <property type="molecule type" value="Genomic_DNA"/>
</dbReference>
<reference evidence="1 2" key="1">
    <citation type="submission" date="2016-05" db="EMBL/GenBank/DDBJ databases">
        <title>Genome sequencing reveals origins of a unique bacterial endosymbiosis in the earliest lineages of terrestrial Fungi.</title>
        <authorList>
            <consortium name="DOE Joint Genome Institute"/>
            <person name="Uehling J."/>
            <person name="Gryganskyi A."/>
            <person name="Hameed K."/>
            <person name="Tschaplinski T."/>
            <person name="Misztal P."/>
            <person name="Wu S."/>
            <person name="Desiro A."/>
            <person name="Vande Pol N."/>
            <person name="Du Z.-Y."/>
            <person name="Zienkiewicz A."/>
            <person name="Zienkiewicz K."/>
            <person name="Morin E."/>
            <person name="Tisserant E."/>
            <person name="Splivallo R."/>
            <person name="Hainaut M."/>
            <person name="Henrissat B."/>
            <person name="Ohm R."/>
            <person name="Kuo A."/>
            <person name="Yan J."/>
            <person name="Lipzen A."/>
            <person name="Nolan M."/>
            <person name="Labutti K."/>
            <person name="Barry K."/>
            <person name="Goldstein A."/>
            <person name="Labbe J."/>
            <person name="Schadt C."/>
            <person name="Tuskan G."/>
            <person name="Grigoriev I."/>
            <person name="Martin F."/>
            <person name="Vilgalys R."/>
            <person name="Bonito G."/>
        </authorList>
    </citation>
    <scope>NUCLEOTIDE SEQUENCE [LARGE SCALE GENOMIC DNA]</scope>
    <source>
        <strain evidence="1 2">AG-77</strain>
    </source>
</reference>
<dbReference type="OrthoDB" id="2428224at2759"/>
<evidence type="ECO:0000313" key="2">
    <source>
        <dbReference type="Proteomes" id="UP000078512"/>
    </source>
</evidence>
<keyword evidence="2" id="KW-1185">Reference proteome</keyword>
<proteinExistence type="predicted"/>
<gene>
    <name evidence="1" type="ORF">K457DRAFT_127537</name>
</gene>
<organism evidence="1 2">
    <name type="scientific">Linnemannia elongata AG-77</name>
    <dbReference type="NCBI Taxonomy" id="1314771"/>
    <lineage>
        <taxon>Eukaryota</taxon>
        <taxon>Fungi</taxon>
        <taxon>Fungi incertae sedis</taxon>
        <taxon>Mucoromycota</taxon>
        <taxon>Mortierellomycotina</taxon>
        <taxon>Mortierellomycetes</taxon>
        <taxon>Mortierellales</taxon>
        <taxon>Mortierellaceae</taxon>
        <taxon>Linnemannia</taxon>
    </lineage>
</organism>
<evidence type="ECO:0000313" key="1">
    <source>
        <dbReference type="EMBL" id="OAQ27380.1"/>
    </source>
</evidence>
<sequence>MLAFKISVLHSECLSKVTPSLIHTENIIFPQGASVVDRVVRRTDMCDRCLSRAAHGKLKKSIRDYFGIEGDLVQGLINLLAPGHQVPAGLGDAHCSRCLCKQDLSNSPLVLGSSIDTPLAFRGNCKECFNHLRRKAGILEKLSDWVRKRNNERGGFTSRNSALYTAMTVAVQGFSYGPATYSSIEQFHLRTLVKEAAPVCFWTGKQLSLTDYTSSTNQYTVDRIMFDQEGKALRYGDNNQVLVAASWFANWQYVWFHKFLISFLGARTVDQRILYLKKLDEEWDDGIEWADRAIFKLRAYNVEAGDERPWTAEWDRKWNRFLNNKRYNGKENRVKWSRLEWRFFVETCENRSLATGQYLEATDAHIDRVFNSDNYALQTCILIEGGLNFAKGPSPEFQNSESFDGPCKIIYGVKGLRKSVKEMLDMNRENWNADREEMKINPYPWRDKILAENRLY</sequence>
<name>A0A197JQC8_9FUNG</name>
<accession>A0A197JQC8</accession>